<dbReference type="Gene3D" id="3.40.50.1110">
    <property type="entry name" value="SGNH hydrolase"/>
    <property type="match status" value="1"/>
</dbReference>
<evidence type="ECO:0000259" key="1">
    <source>
        <dbReference type="Pfam" id="PF13472"/>
    </source>
</evidence>
<feature type="domain" description="SGNH hydrolase-type esterase" evidence="1">
    <location>
        <begin position="64"/>
        <end position="240"/>
    </location>
</feature>
<dbReference type="Pfam" id="PF13472">
    <property type="entry name" value="Lipase_GDSL_2"/>
    <property type="match status" value="1"/>
</dbReference>
<gene>
    <name evidence="2" type="ORF">J2X11_000958</name>
</gene>
<dbReference type="InterPro" id="IPR013830">
    <property type="entry name" value="SGNH_hydro"/>
</dbReference>
<comment type="caution">
    <text evidence="2">The sequence shown here is derived from an EMBL/GenBank/DDBJ whole genome shotgun (WGS) entry which is preliminary data.</text>
</comment>
<accession>A0ABU1ULV2</accession>
<keyword evidence="3" id="KW-1185">Reference proteome</keyword>
<dbReference type="PANTHER" id="PTHR30383:SF5">
    <property type="entry name" value="SGNH HYDROLASE-TYPE ESTERASE DOMAIN-CONTAINING PROTEIN"/>
    <property type="match status" value="1"/>
</dbReference>
<proteinExistence type="predicted"/>
<dbReference type="RefSeq" id="WP_309967347.1">
    <property type="nucleotide sequence ID" value="NZ_JAVDWH010000001.1"/>
</dbReference>
<sequence length="308" mass="32576">MARTRKVATFALGGGAVTLSSLYATLMGEAVLARRAIGTTDERPPAPDGLYGEAQAGRTIRCLVIGDSAAVGYGMTTSDTTPAGLIGVGLAHMLDAQVEMRCHAVVGAQTSDLKAQLELAKDFKPDVAVIIVGTNDVTHRVPPRTSARRLADVVTQLTNDGCEVVVGTCPDLGTVRPILPPLRQVAMHWSRRLARQQTMAVVGAGGRAVSLGDLLGGLFREQLDAMFGDDRFHPSAAGYANMVSVLIPAVAASLHDPEQEFLDSGQPRDVMSLSDAATQAAEQPGTQVVRNGRFASVLRRRRLVLTRS</sequence>
<evidence type="ECO:0000313" key="3">
    <source>
        <dbReference type="Proteomes" id="UP001257739"/>
    </source>
</evidence>
<reference evidence="2 3" key="1">
    <citation type="submission" date="2023-07" db="EMBL/GenBank/DDBJ databases">
        <title>Sorghum-associated microbial communities from plants grown in Nebraska, USA.</title>
        <authorList>
            <person name="Schachtman D."/>
        </authorList>
    </citation>
    <scope>NUCLEOTIDE SEQUENCE [LARGE SCALE GENOMIC DNA]</scope>
    <source>
        <strain evidence="2 3">BE248</strain>
    </source>
</reference>
<dbReference type="InterPro" id="IPR051532">
    <property type="entry name" value="Ester_Hydrolysis_Enzymes"/>
</dbReference>
<evidence type="ECO:0000313" key="2">
    <source>
        <dbReference type="EMBL" id="MDR7086119.1"/>
    </source>
</evidence>
<organism evidence="2 3">
    <name type="scientific">Aeromicrobium panaciterrae</name>
    <dbReference type="NCBI Taxonomy" id="363861"/>
    <lineage>
        <taxon>Bacteria</taxon>
        <taxon>Bacillati</taxon>
        <taxon>Actinomycetota</taxon>
        <taxon>Actinomycetes</taxon>
        <taxon>Propionibacteriales</taxon>
        <taxon>Nocardioidaceae</taxon>
        <taxon>Aeromicrobium</taxon>
    </lineage>
</organism>
<name>A0ABU1ULV2_9ACTN</name>
<dbReference type="InterPro" id="IPR036514">
    <property type="entry name" value="SGNH_hydro_sf"/>
</dbReference>
<dbReference type="EMBL" id="JAVDWH010000001">
    <property type="protein sequence ID" value="MDR7086119.1"/>
    <property type="molecule type" value="Genomic_DNA"/>
</dbReference>
<dbReference type="SUPFAM" id="SSF52266">
    <property type="entry name" value="SGNH hydrolase"/>
    <property type="match status" value="1"/>
</dbReference>
<dbReference type="PANTHER" id="PTHR30383">
    <property type="entry name" value="THIOESTERASE 1/PROTEASE 1/LYSOPHOSPHOLIPASE L1"/>
    <property type="match status" value="1"/>
</dbReference>
<protein>
    <submittedName>
        <fullName evidence="2">Lysophospholipase L1-like esterase</fullName>
    </submittedName>
</protein>
<dbReference type="Proteomes" id="UP001257739">
    <property type="component" value="Unassembled WGS sequence"/>
</dbReference>
<dbReference type="CDD" id="cd01836">
    <property type="entry name" value="FeeA_FeeB_like"/>
    <property type="match status" value="1"/>
</dbReference>